<dbReference type="Pfam" id="PF00732">
    <property type="entry name" value="GMC_oxred_N"/>
    <property type="match status" value="1"/>
</dbReference>
<feature type="domain" description="Glucose-methanol-choline oxidoreductase N-terminal" evidence="5">
    <location>
        <begin position="9"/>
        <end position="255"/>
    </location>
</feature>
<gene>
    <name evidence="7" type="ORF">GCM10011489_29960</name>
</gene>
<keyword evidence="4" id="KW-0274">FAD</keyword>
<dbReference type="RefSeq" id="WP_188587389.1">
    <property type="nucleotide sequence ID" value="NZ_BMGC01000025.1"/>
</dbReference>
<dbReference type="Proteomes" id="UP000621454">
    <property type="component" value="Unassembled WGS sequence"/>
</dbReference>
<dbReference type="InterPro" id="IPR030900">
    <property type="entry name" value="GMC_mycofac_OxRdtase"/>
</dbReference>
<dbReference type="InterPro" id="IPR036188">
    <property type="entry name" value="FAD/NAD-bd_sf"/>
</dbReference>
<keyword evidence="8" id="KW-1185">Reference proteome</keyword>
<comment type="cofactor">
    <cofactor evidence="1">
        <name>FAD</name>
        <dbReference type="ChEBI" id="CHEBI:57692"/>
    </cofactor>
</comment>
<dbReference type="NCBIfam" id="TIGR04542">
    <property type="entry name" value="GMC_mycofac_2"/>
    <property type="match status" value="1"/>
</dbReference>
<evidence type="ECO:0000256" key="2">
    <source>
        <dbReference type="ARBA" id="ARBA00010790"/>
    </source>
</evidence>
<evidence type="ECO:0000256" key="4">
    <source>
        <dbReference type="ARBA" id="ARBA00022827"/>
    </source>
</evidence>
<protein>
    <submittedName>
        <fullName evidence="7">Dehydrogenase</fullName>
    </submittedName>
</protein>
<dbReference type="GO" id="GO:0050660">
    <property type="term" value="F:flavin adenine dinucleotide binding"/>
    <property type="evidence" value="ECO:0007669"/>
    <property type="project" value="InterPro"/>
</dbReference>
<dbReference type="InterPro" id="IPR000172">
    <property type="entry name" value="GMC_OxRdtase_N"/>
</dbReference>
<dbReference type="InterPro" id="IPR012132">
    <property type="entry name" value="GMC_OxRdtase"/>
</dbReference>
<dbReference type="PANTHER" id="PTHR11552:SF147">
    <property type="entry name" value="CHOLINE DEHYDROGENASE, MITOCHONDRIAL"/>
    <property type="match status" value="1"/>
</dbReference>
<evidence type="ECO:0000256" key="3">
    <source>
        <dbReference type="ARBA" id="ARBA00022630"/>
    </source>
</evidence>
<dbReference type="PANTHER" id="PTHR11552">
    <property type="entry name" value="GLUCOSE-METHANOL-CHOLINE GMC OXIDOREDUCTASE"/>
    <property type="match status" value="1"/>
</dbReference>
<accession>A0A916TCR2</accession>
<dbReference type="InterPro" id="IPR007867">
    <property type="entry name" value="GMC_OxRtase_C"/>
</dbReference>
<dbReference type="SUPFAM" id="SSF51905">
    <property type="entry name" value="FAD/NAD(P)-binding domain"/>
    <property type="match status" value="1"/>
</dbReference>
<evidence type="ECO:0000259" key="5">
    <source>
        <dbReference type="Pfam" id="PF00732"/>
    </source>
</evidence>
<dbReference type="Gene3D" id="3.50.50.60">
    <property type="entry name" value="FAD/NAD(P)-binding domain"/>
    <property type="match status" value="2"/>
</dbReference>
<dbReference type="Gene3D" id="3.30.410.40">
    <property type="match status" value="1"/>
</dbReference>
<comment type="caution">
    <text evidence="7">The sequence shown here is derived from an EMBL/GenBank/DDBJ whole genome shotgun (WGS) entry which is preliminary data.</text>
</comment>
<dbReference type="Pfam" id="PF05199">
    <property type="entry name" value="GMC_oxred_C"/>
    <property type="match status" value="1"/>
</dbReference>
<evidence type="ECO:0000256" key="1">
    <source>
        <dbReference type="ARBA" id="ARBA00001974"/>
    </source>
</evidence>
<feature type="domain" description="Glucose-methanol-choline oxidoreductase C-terminal" evidence="6">
    <location>
        <begin position="359"/>
        <end position="446"/>
    </location>
</feature>
<dbReference type="GO" id="GO:0016614">
    <property type="term" value="F:oxidoreductase activity, acting on CH-OH group of donors"/>
    <property type="evidence" value="ECO:0007669"/>
    <property type="project" value="InterPro"/>
</dbReference>
<dbReference type="EMBL" id="BMGC01000025">
    <property type="protein sequence ID" value="GGB40397.1"/>
    <property type="molecule type" value="Genomic_DNA"/>
</dbReference>
<evidence type="ECO:0000259" key="6">
    <source>
        <dbReference type="Pfam" id="PF05199"/>
    </source>
</evidence>
<sequence>MTQPPTRADVVIVGAGTAGCIAAEILSRDAGRRVLLIEAGGLAPTPEELVLGRLPVGPGSPRVRVYRTTEGLAVPRGRGLGGSAAVNGGYFLRWHHRDVDALVAAADAPEVFSSASVADAYDVLDGGRCGGGSMSVHTVGDDDLSLAVTALESLLRTTQGSPVEPPWPDTGWMRVRTNRRDGARVTTWAAFTEPALRRPNLMVLTGTPVQRIRARSNRVHSAVTDVGEIVAADVLLCAGTFGTAEVLMHSAVADPDVFGRYATLGFGEHREMFVRYRVDDEVRTAAAEPPRIVLPTVGHTDDGCEIRFYNGDFADHIGGVQPSLPAVGVVAMTSTQRGVMRLDGAGRMRIELPGLSADDLVTMRRWAEGVGQMLTDTSMRGIVDPDSVTIDQPIATSQHACGSLPIGTATDALGTLGDIGGLRVLDGSLLPRSGRSGPHATVAMVALRIATVLSAGAPGSRLP</sequence>
<reference evidence="7" key="1">
    <citation type="journal article" date="2014" name="Int. J. Syst. Evol. Microbiol.">
        <title>Complete genome sequence of Corynebacterium casei LMG S-19264T (=DSM 44701T), isolated from a smear-ripened cheese.</title>
        <authorList>
            <consortium name="US DOE Joint Genome Institute (JGI-PGF)"/>
            <person name="Walter F."/>
            <person name="Albersmeier A."/>
            <person name="Kalinowski J."/>
            <person name="Ruckert C."/>
        </authorList>
    </citation>
    <scope>NUCLEOTIDE SEQUENCE</scope>
    <source>
        <strain evidence="7">CGMCC 1.12827</strain>
    </source>
</reference>
<organism evidence="7 8">
    <name type="scientific">Gordonia jinhuaensis</name>
    <dbReference type="NCBI Taxonomy" id="1517702"/>
    <lineage>
        <taxon>Bacteria</taxon>
        <taxon>Bacillati</taxon>
        <taxon>Actinomycetota</taxon>
        <taxon>Actinomycetes</taxon>
        <taxon>Mycobacteriales</taxon>
        <taxon>Gordoniaceae</taxon>
        <taxon>Gordonia</taxon>
    </lineage>
</organism>
<proteinExistence type="inferred from homology"/>
<keyword evidence="3" id="KW-0285">Flavoprotein</keyword>
<comment type="similarity">
    <text evidence="2">Belongs to the GMC oxidoreductase family.</text>
</comment>
<evidence type="ECO:0000313" key="7">
    <source>
        <dbReference type="EMBL" id="GGB40397.1"/>
    </source>
</evidence>
<name>A0A916TCR2_9ACTN</name>
<evidence type="ECO:0000313" key="8">
    <source>
        <dbReference type="Proteomes" id="UP000621454"/>
    </source>
</evidence>
<reference evidence="7" key="2">
    <citation type="submission" date="2020-09" db="EMBL/GenBank/DDBJ databases">
        <authorList>
            <person name="Sun Q."/>
            <person name="Zhou Y."/>
        </authorList>
    </citation>
    <scope>NUCLEOTIDE SEQUENCE</scope>
    <source>
        <strain evidence="7">CGMCC 1.12827</strain>
    </source>
</reference>
<dbReference type="AlphaFoldDB" id="A0A916TCR2"/>
<dbReference type="PROSITE" id="PS51257">
    <property type="entry name" value="PROKAR_LIPOPROTEIN"/>
    <property type="match status" value="1"/>
</dbReference>